<dbReference type="PANTHER" id="PTHR46118:SF4">
    <property type="entry name" value="PROTEIN ABHD11"/>
    <property type="match status" value="1"/>
</dbReference>
<dbReference type="AlphaFoldDB" id="A0A644ZT99"/>
<feature type="domain" description="AB hydrolase-1" evidence="2">
    <location>
        <begin position="13"/>
        <end position="243"/>
    </location>
</feature>
<reference evidence="3" key="1">
    <citation type="submission" date="2019-08" db="EMBL/GenBank/DDBJ databases">
        <authorList>
            <person name="Kucharzyk K."/>
            <person name="Murdoch R.W."/>
            <person name="Higgins S."/>
            <person name="Loffler F."/>
        </authorList>
    </citation>
    <scope>NUCLEOTIDE SEQUENCE</scope>
</reference>
<dbReference type="GO" id="GO:0016787">
    <property type="term" value="F:hydrolase activity"/>
    <property type="evidence" value="ECO:0007669"/>
    <property type="project" value="UniProtKB-KW"/>
</dbReference>
<dbReference type="InterPro" id="IPR029058">
    <property type="entry name" value="AB_hydrolase_fold"/>
</dbReference>
<dbReference type="Pfam" id="PF00561">
    <property type="entry name" value="Abhydrolase_1"/>
    <property type="match status" value="1"/>
</dbReference>
<proteinExistence type="predicted"/>
<dbReference type="PRINTS" id="PR00412">
    <property type="entry name" value="EPOXHYDRLASE"/>
</dbReference>
<accession>A0A644ZT99</accession>
<sequence>MKLFFREYGSGQPMIILHGLLGMSDHWIPLAKKFPENFHVIVPDLRNHGQSSHDSEFNYEAMQSDIIELLQELGIKKSVFIGHSMGGKLAMLLALSHPAMVEKLIIADISPVAYPLDADHEMMQVFNKINPETAQSRNELQQMITETTTDPLLQGLIVKNIVAGINGSFRWKPDMNSISRNLERIFDFPDLKNVSYNKPALFIKGSRSNYIRRKDFQTINMLFTSNRILTIENAGHWLHAEKPNEFLQICIDFLKPETD</sequence>
<dbReference type="PRINTS" id="PR00111">
    <property type="entry name" value="ABHYDROLASE"/>
</dbReference>
<keyword evidence="1 3" id="KW-0378">Hydrolase</keyword>
<dbReference type="SUPFAM" id="SSF53474">
    <property type="entry name" value="alpha/beta-Hydrolases"/>
    <property type="match status" value="1"/>
</dbReference>
<dbReference type="PANTHER" id="PTHR46118">
    <property type="entry name" value="PROTEIN ABHD11"/>
    <property type="match status" value="1"/>
</dbReference>
<dbReference type="EMBL" id="VSSQ01010341">
    <property type="protein sequence ID" value="MPM44082.1"/>
    <property type="molecule type" value="Genomic_DNA"/>
</dbReference>
<evidence type="ECO:0000313" key="3">
    <source>
        <dbReference type="EMBL" id="MPM44082.1"/>
    </source>
</evidence>
<evidence type="ECO:0000256" key="1">
    <source>
        <dbReference type="ARBA" id="ARBA00022801"/>
    </source>
</evidence>
<evidence type="ECO:0000259" key="2">
    <source>
        <dbReference type="Pfam" id="PF00561"/>
    </source>
</evidence>
<dbReference type="EC" id="3.1.-.-" evidence="3"/>
<comment type="caution">
    <text evidence="3">The sequence shown here is derived from an EMBL/GenBank/DDBJ whole genome shotgun (WGS) entry which is preliminary data.</text>
</comment>
<gene>
    <name evidence="3" type="primary">ybfF_5</name>
    <name evidence="3" type="ORF">SDC9_90760</name>
</gene>
<protein>
    <submittedName>
        <fullName evidence="3">Esterase YbfF</fullName>
        <ecNumber evidence="3">3.1.-.-</ecNumber>
    </submittedName>
</protein>
<dbReference type="InterPro" id="IPR000073">
    <property type="entry name" value="AB_hydrolase_1"/>
</dbReference>
<name>A0A644ZT99_9ZZZZ</name>
<dbReference type="Gene3D" id="3.40.50.1820">
    <property type="entry name" value="alpha/beta hydrolase"/>
    <property type="match status" value="1"/>
</dbReference>
<dbReference type="InterPro" id="IPR000639">
    <property type="entry name" value="Epox_hydrolase-like"/>
</dbReference>
<organism evidence="3">
    <name type="scientific">bioreactor metagenome</name>
    <dbReference type="NCBI Taxonomy" id="1076179"/>
    <lineage>
        <taxon>unclassified sequences</taxon>
        <taxon>metagenomes</taxon>
        <taxon>ecological metagenomes</taxon>
    </lineage>
</organism>